<dbReference type="Gene3D" id="3.90.550.10">
    <property type="entry name" value="Spore Coat Polysaccharide Biosynthesis Protein SpsA, Chain A"/>
    <property type="match status" value="1"/>
</dbReference>
<evidence type="ECO:0000256" key="8">
    <source>
        <dbReference type="ARBA" id="ARBA00038120"/>
    </source>
</evidence>
<accession>A0A251YEL1</accession>
<comment type="caution">
    <text evidence="12">The sequence shown here is derived from an EMBL/GenBank/DDBJ whole genome shotgun (WGS) entry which is preliminary data.</text>
</comment>
<dbReference type="SUPFAM" id="SSF53448">
    <property type="entry name" value="Nucleotide-diphospho-sugar transferases"/>
    <property type="match status" value="1"/>
</dbReference>
<dbReference type="PANTHER" id="PTHR43646">
    <property type="entry name" value="GLYCOSYLTRANSFERASE"/>
    <property type="match status" value="1"/>
</dbReference>
<comment type="function">
    <text evidence="6">Catalyzes the glycosylation of 4,4'-diaponeurosporenoate, i.e. the esterification of glucose at the C1'' position with the carboxyl group of 4,4'-diaponeurosporenic acid, to form glycosyl-4,4'-diaponeurosporenoate. This is a step in the biosynthesis of staphyloxanthin, an orange pigment present in most staphylococci strains.</text>
</comment>
<keyword evidence="3" id="KW-0328">Glycosyltransferase</keyword>
<keyword evidence="2" id="KW-1003">Cell membrane</keyword>
<sequence>MTGGSAAAAAAEPAPRIRAVTVVIPARDEEELVGRCLASVEAAASRARAAGVRVRVILVADDCRDRTAEVARAAGVEVIESAAGRVGAARAQGVEAARAAWDGDDAEHWIACTDADSAVPPAWITSQLELADAGSDVVVGTVRPELEDLSPDQVAAWRATRVPGHANGHVHGANLGVRADAYVAAGGFPAVAEHEDVDLVGRLRARDARITASAAGEVLTSSRREGRTPGGYAGYLHVSLLERARERERERERELERRRDAGCDSPCVPAR</sequence>
<dbReference type="GO" id="GO:0005886">
    <property type="term" value="C:plasma membrane"/>
    <property type="evidence" value="ECO:0007669"/>
    <property type="project" value="UniProtKB-SubCell"/>
</dbReference>
<name>A0A251YEL1_9MICO</name>
<evidence type="ECO:0000256" key="5">
    <source>
        <dbReference type="ARBA" id="ARBA00023136"/>
    </source>
</evidence>
<comment type="subcellular location">
    <subcellularLocation>
        <location evidence="1">Cell membrane</location>
    </subcellularLocation>
</comment>
<dbReference type="AlphaFoldDB" id="A0A251YEL1"/>
<evidence type="ECO:0000256" key="1">
    <source>
        <dbReference type="ARBA" id="ARBA00004236"/>
    </source>
</evidence>
<dbReference type="InterPro" id="IPR029044">
    <property type="entry name" value="Nucleotide-diphossugar_trans"/>
</dbReference>
<keyword evidence="5" id="KW-0472">Membrane</keyword>
<evidence type="ECO:0000313" key="13">
    <source>
        <dbReference type="Proteomes" id="UP000194837"/>
    </source>
</evidence>
<feature type="compositionally biased region" description="Basic and acidic residues" evidence="10">
    <location>
        <begin position="245"/>
        <end position="262"/>
    </location>
</feature>
<dbReference type="PANTHER" id="PTHR43646:SF2">
    <property type="entry name" value="GLYCOSYLTRANSFERASE 2-LIKE DOMAIN-CONTAINING PROTEIN"/>
    <property type="match status" value="1"/>
</dbReference>
<dbReference type="RefSeq" id="WP_086520062.1">
    <property type="nucleotide sequence ID" value="NZ_MDJW01000002.1"/>
</dbReference>
<gene>
    <name evidence="12" type="ORF">BFL34_00108</name>
</gene>
<comment type="pathway">
    <text evidence="7">Carotenoid biosynthesis; staphyloxanthin biosynthesis; staphyloxanthin from farnesyl diphosphate: step 4/5.</text>
</comment>
<dbReference type="Proteomes" id="UP000194837">
    <property type="component" value="Unassembled WGS sequence"/>
</dbReference>
<feature type="region of interest" description="Disordered" evidence="10">
    <location>
        <begin position="245"/>
        <end position="271"/>
    </location>
</feature>
<reference evidence="12 13" key="1">
    <citation type="submission" date="2016-08" db="EMBL/GenBank/DDBJ databases">
        <title>Genome sequence of Clavibacter michiganensis spp strain CFBP7494.</title>
        <authorList>
            <person name="Thapa S.P."/>
            <person name="Coaker G."/>
            <person name="Jacques M.-A."/>
        </authorList>
    </citation>
    <scope>NUCLEOTIDE SEQUENCE [LARGE SCALE GENOMIC DNA]</scope>
    <source>
        <strain evidence="12">CFBP7494</strain>
    </source>
</reference>
<protein>
    <recommendedName>
        <fullName evidence="9">4,4'-diaponeurosporenoate glycosyltransferase</fullName>
    </recommendedName>
</protein>
<organism evidence="12 13">
    <name type="scientific">Clavibacter michiganensis</name>
    <dbReference type="NCBI Taxonomy" id="28447"/>
    <lineage>
        <taxon>Bacteria</taxon>
        <taxon>Bacillati</taxon>
        <taxon>Actinomycetota</taxon>
        <taxon>Actinomycetes</taxon>
        <taxon>Micrococcales</taxon>
        <taxon>Microbacteriaceae</taxon>
        <taxon>Clavibacter</taxon>
    </lineage>
</organism>
<dbReference type="InterPro" id="IPR001173">
    <property type="entry name" value="Glyco_trans_2-like"/>
</dbReference>
<dbReference type="EMBL" id="MDJW01000002">
    <property type="protein sequence ID" value="OUE22583.1"/>
    <property type="molecule type" value="Genomic_DNA"/>
</dbReference>
<evidence type="ECO:0000256" key="3">
    <source>
        <dbReference type="ARBA" id="ARBA00022676"/>
    </source>
</evidence>
<dbReference type="GO" id="GO:0016757">
    <property type="term" value="F:glycosyltransferase activity"/>
    <property type="evidence" value="ECO:0007669"/>
    <property type="project" value="UniProtKB-KW"/>
</dbReference>
<evidence type="ECO:0000313" key="12">
    <source>
        <dbReference type="EMBL" id="OUE22583.1"/>
    </source>
</evidence>
<evidence type="ECO:0000256" key="4">
    <source>
        <dbReference type="ARBA" id="ARBA00022679"/>
    </source>
</evidence>
<evidence type="ECO:0000256" key="10">
    <source>
        <dbReference type="SAM" id="MobiDB-lite"/>
    </source>
</evidence>
<dbReference type="Pfam" id="PF00535">
    <property type="entry name" value="Glycos_transf_2"/>
    <property type="match status" value="1"/>
</dbReference>
<proteinExistence type="inferred from homology"/>
<evidence type="ECO:0000259" key="11">
    <source>
        <dbReference type="Pfam" id="PF00535"/>
    </source>
</evidence>
<evidence type="ECO:0000256" key="9">
    <source>
        <dbReference type="ARBA" id="ARBA00040345"/>
    </source>
</evidence>
<keyword evidence="4 12" id="KW-0808">Transferase</keyword>
<feature type="domain" description="Glycosyltransferase 2-like" evidence="11">
    <location>
        <begin position="21"/>
        <end position="147"/>
    </location>
</feature>
<comment type="similarity">
    <text evidence="8">Belongs to the glycosyltransferase 2 family. CrtQ subfamily.</text>
</comment>
<evidence type="ECO:0000256" key="2">
    <source>
        <dbReference type="ARBA" id="ARBA00022475"/>
    </source>
</evidence>
<evidence type="ECO:0000256" key="7">
    <source>
        <dbReference type="ARBA" id="ARBA00037904"/>
    </source>
</evidence>
<evidence type="ECO:0000256" key="6">
    <source>
        <dbReference type="ARBA" id="ARBA00037281"/>
    </source>
</evidence>